<evidence type="ECO:0000313" key="10">
    <source>
        <dbReference type="Proteomes" id="UP000612808"/>
    </source>
</evidence>
<gene>
    <name evidence="9" type="ORF">Aru02nite_34850</name>
</gene>
<reference evidence="9" key="1">
    <citation type="submission" date="2021-01" db="EMBL/GenBank/DDBJ databases">
        <title>Whole genome shotgun sequence of Actinocatenispora rupis NBRC 107355.</title>
        <authorList>
            <person name="Komaki H."/>
            <person name="Tamura T."/>
        </authorList>
    </citation>
    <scope>NUCLEOTIDE SEQUENCE</scope>
    <source>
        <strain evidence="9">NBRC 107355</strain>
    </source>
</reference>
<dbReference type="PANTHER" id="PTHR30354">
    <property type="entry name" value="GNT FAMILY GLUCONATE TRANSPORTER"/>
    <property type="match status" value="1"/>
</dbReference>
<keyword evidence="6 8" id="KW-0472">Membrane</keyword>
<evidence type="ECO:0000256" key="4">
    <source>
        <dbReference type="ARBA" id="ARBA00022692"/>
    </source>
</evidence>
<dbReference type="RefSeq" id="WP_275408656.1">
    <property type="nucleotide sequence ID" value="NZ_BAAAZM010000013.1"/>
</dbReference>
<dbReference type="EMBL" id="BOMB01000019">
    <property type="protein sequence ID" value="GID12596.1"/>
    <property type="molecule type" value="Genomic_DNA"/>
</dbReference>
<dbReference type="PANTHER" id="PTHR30354:SF22">
    <property type="entry name" value="HIGH-AFFINITY GLUCONATE TRANSPORTER"/>
    <property type="match status" value="1"/>
</dbReference>
<evidence type="ECO:0000256" key="6">
    <source>
        <dbReference type="ARBA" id="ARBA00023136"/>
    </source>
</evidence>
<evidence type="ECO:0000256" key="5">
    <source>
        <dbReference type="ARBA" id="ARBA00022989"/>
    </source>
</evidence>
<evidence type="ECO:0000256" key="7">
    <source>
        <dbReference type="ARBA" id="ARBA00049663"/>
    </source>
</evidence>
<evidence type="ECO:0000256" key="8">
    <source>
        <dbReference type="SAM" id="Phobius"/>
    </source>
</evidence>
<name>A0A8J3IYX2_9ACTN</name>
<evidence type="ECO:0000313" key="9">
    <source>
        <dbReference type="EMBL" id="GID12596.1"/>
    </source>
</evidence>
<comment type="caution">
    <text evidence="9">The sequence shown here is derived from an EMBL/GenBank/DDBJ whole genome shotgun (WGS) entry which is preliminary data.</text>
</comment>
<feature type="transmembrane region" description="Helical" evidence="8">
    <location>
        <begin position="41"/>
        <end position="59"/>
    </location>
</feature>
<evidence type="ECO:0000256" key="3">
    <source>
        <dbReference type="ARBA" id="ARBA00022475"/>
    </source>
</evidence>
<keyword evidence="4 8" id="KW-0812">Transmembrane</keyword>
<protein>
    <recommendedName>
        <fullName evidence="11">GntP family permease</fullName>
    </recommendedName>
</protein>
<dbReference type="Proteomes" id="UP000612808">
    <property type="component" value="Unassembled WGS sequence"/>
</dbReference>
<dbReference type="InterPro" id="IPR003474">
    <property type="entry name" value="Glcn_transporter"/>
</dbReference>
<evidence type="ECO:0000256" key="1">
    <source>
        <dbReference type="ARBA" id="ARBA00004651"/>
    </source>
</evidence>
<accession>A0A8J3IYX2</accession>
<evidence type="ECO:0000256" key="2">
    <source>
        <dbReference type="ARBA" id="ARBA00022448"/>
    </source>
</evidence>
<keyword evidence="5 8" id="KW-1133">Transmembrane helix</keyword>
<dbReference type="AlphaFoldDB" id="A0A8J3IYX2"/>
<keyword evidence="10" id="KW-1185">Reference proteome</keyword>
<comment type="similarity">
    <text evidence="7">Belongs to the GntP permease family.</text>
</comment>
<sequence>MALAIGAGSLFFSHVNDAGFWLVKEFFGMSVGDTFKSWSVMETIISVVGIALILVASLIL</sequence>
<evidence type="ECO:0008006" key="11">
    <source>
        <dbReference type="Google" id="ProtNLM"/>
    </source>
</evidence>
<organism evidence="9 10">
    <name type="scientific">Actinocatenispora rupis</name>
    <dbReference type="NCBI Taxonomy" id="519421"/>
    <lineage>
        <taxon>Bacteria</taxon>
        <taxon>Bacillati</taxon>
        <taxon>Actinomycetota</taxon>
        <taxon>Actinomycetes</taxon>
        <taxon>Micromonosporales</taxon>
        <taxon>Micromonosporaceae</taxon>
        <taxon>Actinocatenispora</taxon>
    </lineage>
</organism>
<keyword evidence="3" id="KW-1003">Cell membrane</keyword>
<keyword evidence="2" id="KW-0813">Transport</keyword>
<dbReference type="GO" id="GO:0005886">
    <property type="term" value="C:plasma membrane"/>
    <property type="evidence" value="ECO:0007669"/>
    <property type="project" value="UniProtKB-SubCell"/>
</dbReference>
<dbReference type="GO" id="GO:0015128">
    <property type="term" value="F:gluconate transmembrane transporter activity"/>
    <property type="evidence" value="ECO:0007669"/>
    <property type="project" value="InterPro"/>
</dbReference>
<proteinExistence type="inferred from homology"/>
<comment type="subcellular location">
    <subcellularLocation>
        <location evidence="1">Cell membrane</location>
        <topology evidence="1">Multi-pass membrane protein</topology>
    </subcellularLocation>
</comment>
<dbReference type="Pfam" id="PF02447">
    <property type="entry name" value="GntP_permease"/>
    <property type="match status" value="1"/>
</dbReference>